<gene>
    <name evidence="7" type="ORF">BDV23DRAFT_171600</name>
</gene>
<evidence type="ECO:0000256" key="5">
    <source>
        <dbReference type="SAM" id="MobiDB-lite"/>
    </source>
</evidence>
<dbReference type="EMBL" id="ML735245">
    <property type="protein sequence ID" value="KAE8391410.1"/>
    <property type="molecule type" value="Genomic_DNA"/>
</dbReference>
<evidence type="ECO:0000256" key="2">
    <source>
        <dbReference type="ARBA" id="ARBA00023125"/>
    </source>
</evidence>
<dbReference type="GO" id="GO:0003677">
    <property type="term" value="F:DNA binding"/>
    <property type="evidence" value="ECO:0007669"/>
    <property type="project" value="UniProtKB-KW"/>
</dbReference>
<dbReference type="InterPro" id="IPR050987">
    <property type="entry name" value="AtrR-like"/>
</dbReference>
<name>A0A5N7CB79_PETAA</name>
<dbReference type="PANTHER" id="PTHR46910:SF5">
    <property type="entry name" value="ZN(II)2CYS6 TRANSCRIPTION FACTOR (EUROFUNG)"/>
    <property type="match status" value="1"/>
</dbReference>
<keyword evidence="4" id="KW-0539">Nucleus</keyword>
<dbReference type="InterPro" id="IPR036864">
    <property type="entry name" value="Zn2-C6_fun-type_DNA-bd_sf"/>
</dbReference>
<dbReference type="Proteomes" id="UP000326877">
    <property type="component" value="Unassembled WGS sequence"/>
</dbReference>
<keyword evidence="2" id="KW-0238">DNA-binding</keyword>
<protein>
    <recommendedName>
        <fullName evidence="6">Xylanolytic transcriptional activator regulatory domain-containing protein</fullName>
    </recommendedName>
</protein>
<sequence length="636" mass="72054">MATGYRGERPAIKCDRGDPCMNCVDARASCHRNRRRRPVHPRVSKSLSIADRLAQLESSARAIYQSRRQSGLEALIASTAEGGSTMPDIRHLAPPATPSSEYTPQTACSYEILHSANPTSPATTTVVSDMSIRPTTEARTFLQQELDCNEDMVRSRRTVLESALRFVEQASNTPFQTEDTRPDSAVWREEDDQKRQPFASETLYMMMADTRKEPSQYWMDHIPPRILENMCLSLMEGKVPEPKRSYYELTVYLKSIYCLLNVPGSPDNNRLQHQILRSKERYEYAASRALDRINVSNYPSLELLQALLSGALLMQLRGDMSRSWALTAYAARILVLLNYHNLGQTHQSSTVSEEIRVAVAWCYYLDKSLSMLLVRPPSLPLLDIDPVSLVTVDTSFPTSIVVKTVVELGKMQENVLGLTVYANSWDQSYQANAVTALAQDMYRLRATYDKRRAATPAYLEYGWNAVDFGYYTVLTTILRSNPFVLKGPLTRAECLSAARKALYSFKRLSEMCLKDKGSSVLCPIFLTWTMLLHPLTPFFVLFCSVVGTSNPEDFTLISDVTQILSRFVENNRLIAKLHKLFVRFITLCSPLMALQAEQAQRSPQSGLHTNEHDSVWELFYSQPSLQWVESENVSYM</sequence>
<dbReference type="GO" id="GO:0008270">
    <property type="term" value="F:zinc ion binding"/>
    <property type="evidence" value="ECO:0007669"/>
    <property type="project" value="InterPro"/>
</dbReference>
<reference evidence="7" key="1">
    <citation type="submission" date="2019-04" db="EMBL/GenBank/DDBJ databases">
        <title>Friends and foes A comparative genomics studyof 23 Aspergillus species from section Flavi.</title>
        <authorList>
            <consortium name="DOE Joint Genome Institute"/>
            <person name="Kjaerbolling I."/>
            <person name="Vesth T."/>
            <person name="Frisvad J.C."/>
            <person name="Nybo J.L."/>
            <person name="Theobald S."/>
            <person name="Kildgaard S."/>
            <person name="Isbrandt T."/>
            <person name="Kuo A."/>
            <person name="Sato A."/>
            <person name="Lyhne E.K."/>
            <person name="Kogle M.E."/>
            <person name="Wiebenga A."/>
            <person name="Kun R.S."/>
            <person name="Lubbers R.J."/>
            <person name="Makela M.R."/>
            <person name="Barry K."/>
            <person name="Chovatia M."/>
            <person name="Clum A."/>
            <person name="Daum C."/>
            <person name="Haridas S."/>
            <person name="He G."/>
            <person name="LaButti K."/>
            <person name="Lipzen A."/>
            <person name="Mondo S."/>
            <person name="Riley R."/>
            <person name="Salamov A."/>
            <person name="Simmons B.A."/>
            <person name="Magnuson J.K."/>
            <person name="Henrissat B."/>
            <person name="Mortensen U.H."/>
            <person name="Larsen T.O."/>
            <person name="Devries R.P."/>
            <person name="Grigoriev I.V."/>
            <person name="Machida M."/>
            <person name="Baker S.E."/>
            <person name="Andersen M.R."/>
        </authorList>
    </citation>
    <scope>NUCLEOTIDE SEQUENCE [LARGE SCALE GENOMIC DNA]</scope>
    <source>
        <strain evidence="7">IBT 14317</strain>
    </source>
</reference>
<evidence type="ECO:0000256" key="4">
    <source>
        <dbReference type="ARBA" id="ARBA00023242"/>
    </source>
</evidence>
<dbReference type="CDD" id="cd12148">
    <property type="entry name" value="fungal_TF_MHR"/>
    <property type="match status" value="1"/>
</dbReference>
<evidence type="ECO:0000313" key="7">
    <source>
        <dbReference type="EMBL" id="KAE8391410.1"/>
    </source>
</evidence>
<evidence type="ECO:0000259" key="6">
    <source>
        <dbReference type="SMART" id="SM00906"/>
    </source>
</evidence>
<dbReference type="PANTHER" id="PTHR46910">
    <property type="entry name" value="TRANSCRIPTION FACTOR PDR1"/>
    <property type="match status" value="1"/>
</dbReference>
<dbReference type="SMART" id="SM00906">
    <property type="entry name" value="Fungal_trans"/>
    <property type="match status" value="1"/>
</dbReference>
<feature type="domain" description="Xylanolytic transcriptional activator regulatory" evidence="6">
    <location>
        <begin position="323"/>
        <end position="395"/>
    </location>
</feature>
<proteinExistence type="predicted"/>
<organism evidence="7">
    <name type="scientific">Petromyces alliaceus</name>
    <name type="common">Aspergillus alliaceus</name>
    <dbReference type="NCBI Taxonomy" id="209559"/>
    <lineage>
        <taxon>Eukaryota</taxon>
        <taxon>Fungi</taxon>
        <taxon>Dikarya</taxon>
        <taxon>Ascomycota</taxon>
        <taxon>Pezizomycotina</taxon>
        <taxon>Eurotiomycetes</taxon>
        <taxon>Eurotiomycetidae</taxon>
        <taxon>Eurotiales</taxon>
        <taxon>Aspergillaceae</taxon>
        <taxon>Aspergillus</taxon>
        <taxon>Aspergillus subgen. Circumdati</taxon>
    </lineage>
</organism>
<feature type="region of interest" description="Disordered" evidence="5">
    <location>
        <begin position="171"/>
        <end position="192"/>
    </location>
</feature>
<dbReference type="GO" id="GO:0000981">
    <property type="term" value="F:DNA-binding transcription factor activity, RNA polymerase II-specific"/>
    <property type="evidence" value="ECO:0007669"/>
    <property type="project" value="InterPro"/>
</dbReference>
<keyword evidence="1" id="KW-0805">Transcription regulation</keyword>
<evidence type="ECO:0000256" key="1">
    <source>
        <dbReference type="ARBA" id="ARBA00023015"/>
    </source>
</evidence>
<dbReference type="Pfam" id="PF04082">
    <property type="entry name" value="Fungal_trans"/>
    <property type="match status" value="1"/>
</dbReference>
<accession>A0A5N7CB79</accession>
<evidence type="ECO:0000256" key="3">
    <source>
        <dbReference type="ARBA" id="ARBA00023163"/>
    </source>
</evidence>
<keyword evidence="3" id="KW-0804">Transcription</keyword>
<dbReference type="Gene3D" id="4.10.240.10">
    <property type="entry name" value="Zn(2)-C6 fungal-type DNA-binding domain"/>
    <property type="match status" value="1"/>
</dbReference>
<feature type="compositionally biased region" description="Basic and acidic residues" evidence="5">
    <location>
        <begin position="178"/>
        <end position="192"/>
    </location>
</feature>
<dbReference type="AlphaFoldDB" id="A0A5N7CB79"/>
<dbReference type="GO" id="GO:0006351">
    <property type="term" value="P:DNA-templated transcription"/>
    <property type="evidence" value="ECO:0007669"/>
    <property type="project" value="InterPro"/>
</dbReference>
<dbReference type="OrthoDB" id="39175at2759"/>
<dbReference type="InterPro" id="IPR007219">
    <property type="entry name" value="XnlR_reg_dom"/>
</dbReference>